<dbReference type="CDD" id="cd02966">
    <property type="entry name" value="TlpA_like_family"/>
    <property type="match status" value="1"/>
</dbReference>
<accession>A0ABU2YPS1</accession>
<keyword evidence="4" id="KW-1185">Reference proteome</keyword>
<reference evidence="3 4" key="1">
    <citation type="submission" date="2023-09" db="EMBL/GenBank/DDBJ databases">
        <authorList>
            <person name="Rey-Velasco X."/>
        </authorList>
    </citation>
    <scope>NUCLEOTIDE SEQUENCE [LARGE SCALE GENOMIC DNA]</scope>
    <source>
        <strain evidence="3 4">W332</strain>
    </source>
</reference>
<dbReference type="EMBL" id="JAVRIA010000006">
    <property type="protein sequence ID" value="MDT0559255.1"/>
    <property type="molecule type" value="Genomic_DNA"/>
</dbReference>
<dbReference type="InterPro" id="IPR050553">
    <property type="entry name" value="Thioredoxin_ResA/DsbE_sf"/>
</dbReference>
<organism evidence="3 4">
    <name type="scientific">Microcosmobacter mediterraneus</name>
    <dbReference type="NCBI Taxonomy" id="3075607"/>
    <lineage>
        <taxon>Bacteria</taxon>
        <taxon>Pseudomonadati</taxon>
        <taxon>Bacteroidota</taxon>
        <taxon>Flavobacteriia</taxon>
        <taxon>Flavobacteriales</taxon>
        <taxon>Flavobacteriaceae</taxon>
        <taxon>Microcosmobacter</taxon>
    </lineage>
</organism>
<feature type="domain" description="Thioredoxin" evidence="2">
    <location>
        <begin position="1"/>
        <end position="153"/>
    </location>
</feature>
<dbReference type="InterPro" id="IPR013740">
    <property type="entry name" value="Redoxin"/>
</dbReference>
<comment type="caution">
    <text evidence="3">The sequence shown here is derived from an EMBL/GenBank/DDBJ whole genome shotgun (WGS) entry which is preliminary data.</text>
</comment>
<evidence type="ECO:0000256" key="1">
    <source>
        <dbReference type="SAM" id="SignalP"/>
    </source>
</evidence>
<dbReference type="Pfam" id="PF08534">
    <property type="entry name" value="Redoxin"/>
    <property type="match status" value="1"/>
</dbReference>
<dbReference type="RefSeq" id="WP_311428018.1">
    <property type="nucleotide sequence ID" value="NZ_JAVRIA010000006.1"/>
</dbReference>
<dbReference type="SUPFAM" id="SSF52833">
    <property type="entry name" value="Thioredoxin-like"/>
    <property type="match status" value="1"/>
</dbReference>
<proteinExistence type="predicted"/>
<dbReference type="Gene3D" id="3.40.30.10">
    <property type="entry name" value="Glutaredoxin"/>
    <property type="match status" value="1"/>
</dbReference>
<evidence type="ECO:0000259" key="2">
    <source>
        <dbReference type="PROSITE" id="PS51352"/>
    </source>
</evidence>
<dbReference type="InterPro" id="IPR017801">
    <property type="entry name" value="DUF3738"/>
</dbReference>
<sequence>MKPKPKVLLIVLLGFFLSNTSFSQIKVSEFLQESKINTSNENALYLVDFWATWCGPCIHAKKYLGVLQKQFPNNFYIVSLSEENPLTVEKFLKKNPTDLAVAIDFYGETFKTFGVRVLPKAMLINANGKILWEGHPSDITKQDISRFLKQNKAKTSIDKVFKLEKVEDTVEEETSLEMKGGFALKLQANDEKIDFELNDKTDIIHLKGRLDKLLGYYYKVHSSQIKIPDSDNKYYDIHFEKDSKAHQNFGKLLAKKLKFKVRDNEETTNAYVLNINKPMFWDTNQINWGRNSPSYLISDSQIEADNVTLKDLVYTLSNSLDKPVVIDEQNFENDAKHDWQIHYKYFDLMKNQLKDNYGIDIEAKEVPLTVYKLIKKAP</sequence>
<evidence type="ECO:0000313" key="3">
    <source>
        <dbReference type="EMBL" id="MDT0559255.1"/>
    </source>
</evidence>
<protein>
    <submittedName>
        <fullName evidence="3">TlpA disulfide reductase family protein</fullName>
    </submittedName>
</protein>
<name>A0ABU2YPS1_9FLAO</name>
<keyword evidence="1" id="KW-0732">Signal</keyword>
<feature type="signal peptide" evidence="1">
    <location>
        <begin position="1"/>
        <end position="23"/>
    </location>
</feature>
<dbReference type="InterPro" id="IPR013766">
    <property type="entry name" value="Thioredoxin_domain"/>
</dbReference>
<dbReference type="Pfam" id="PF12543">
    <property type="entry name" value="DUF3738"/>
    <property type="match status" value="1"/>
</dbReference>
<dbReference type="PANTHER" id="PTHR42852">
    <property type="entry name" value="THIOL:DISULFIDE INTERCHANGE PROTEIN DSBE"/>
    <property type="match status" value="1"/>
</dbReference>
<evidence type="ECO:0000313" key="4">
    <source>
        <dbReference type="Proteomes" id="UP001259492"/>
    </source>
</evidence>
<dbReference type="InterPro" id="IPR036249">
    <property type="entry name" value="Thioredoxin-like_sf"/>
</dbReference>
<dbReference type="Proteomes" id="UP001259492">
    <property type="component" value="Unassembled WGS sequence"/>
</dbReference>
<dbReference type="PROSITE" id="PS51352">
    <property type="entry name" value="THIOREDOXIN_2"/>
    <property type="match status" value="1"/>
</dbReference>
<feature type="chain" id="PRO_5046589675" evidence="1">
    <location>
        <begin position="24"/>
        <end position="378"/>
    </location>
</feature>
<dbReference type="PANTHER" id="PTHR42852:SF13">
    <property type="entry name" value="PROTEIN DIPZ"/>
    <property type="match status" value="1"/>
</dbReference>
<gene>
    <name evidence="3" type="ORF">RM697_11375</name>
</gene>